<comment type="caution">
    <text evidence="2">The sequence shown here is derived from an EMBL/GenBank/DDBJ whole genome shotgun (WGS) entry which is preliminary data.</text>
</comment>
<feature type="transmembrane region" description="Helical" evidence="1">
    <location>
        <begin position="62"/>
        <end position="83"/>
    </location>
</feature>
<dbReference type="AlphaFoldDB" id="A0A4Q7TDN1"/>
<keyword evidence="1" id="KW-0812">Transmembrane</keyword>
<sequence>MTRPLVNWHSRTTRDRTTGQRAADILRNGMGSWPFVFSFLGLMVVWATLQFGTLAWDPYPFILLNLILSALAGLQGAILLIAAKRQDAISASLAQHDYETNVAAAREIDELLMINRRQLELIERLVADRDGGNGRGLPA</sequence>
<reference evidence="2 3" key="1">
    <citation type="journal article" date="2015" name="Stand. Genomic Sci.">
        <title>Genomic Encyclopedia of Bacterial and Archaeal Type Strains, Phase III: the genomes of soil and plant-associated and newly described type strains.</title>
        <authorList>
            <person name="Whitman W.B."/>
            <person name="Woyke T."/>
            <person name="Klenk H.P."/>
            <person name="Zhou Y."/>
            <person name="Lilburn T.G."/>
            <person name="Beck B.J."/>
            <person name="De Vos P."/>
            <person name="Vandamme P."/>
            <person name="Eisen J.A."/>
            <person name="Garrity G."/>
            <person name="Hugenholtz P."/>
            <person name="Kyrpides N.C."/>
        </authorList>
    </citation>
    <scope>NUCLEOTIDE SEQUENCE [LARGE SCALE GENOMIC DNA]</scope>
    <source>
        <strain evidence="2 3">AC4r</strain>
    </source>
</reference>
<dbReference type="Proteomes" id="UP000292408">
    <property type="component" value="Unassembled WGS sequence"/>
</dbReference>
<organism evidence="2 3">
    <name type="scientific">Microcella alkaliphila</name>
    <dbReference type="NCBI Taxonomy" id="279828"/>
    <lineage>
        <taxon>Bacteria</taxon>
        <taxon>Bacillati</taxon>
        <taxon>Actinomycetota</taxon>
        <taxon>Actinomycetes</taxon>
        <taxon>Micrococcales</taxon>
        <taxon>Microbacteriaceae</taxon>
        <taxon>Microcella</taxon>
    </lineage>
</organism>
<evidence type="ECO:0000256" key="1">
    <source>
        <dbReference type="SAM" id="Phobius"/>
    </source>
</evidence>
<dbReference type="PANTHER" id="PTHR41386:SF1">
    <property type="entry name" value="MEMBRANE PROTEIN"/>
    <property type="match status" value="1"/>
</dbReference>
<keyword evidence="1" id="KW-1133">Transmembrane helix</keyword>
<dbReference type="RefSeq" id="WP_241971420.1">
    <property type="nucleotide sequence ID" value="NZ_SGXT01000017.1"/>
</dbReference>
<dbReference type="InterPro" id="IPR010406">
    <property type="entry name" value="DUF1003"/>
</dbReference>
<dbReference type="EMBL" id="SGXT01000017">
    <property type="protein sequence ID" value="RZT58475.1"/>
    <property type="molecule type" value="Genomic_DNA"/>
</dbReference>
<keyword evidence="1" id="KW-0472">Membrane</keyword>
<accession>A0A4Q7TDN1</accession>
<feature type="transmembrane region" description="Helical" evidence="1">
    <location>
        <begin position="35"/>
        <end position="56"/>
    </location>
</feature>
<dbReference type="Pfam" id="PF06210">
    <property type="entry name" value="DUF1003"/>
    <property type="match status" value="1"/>
</dbReference>
<name>A0A4Q7TDN1_9MICO</name>
<gene>
    <name evidence="2" type="ORF">EV140_2245</name>
</gene>
<keyword evidence="3" id="KW-1185">Reference proteome</keyword>
<protein>
    <submittedName>
        <fullName evidence="2">Uncharacterized protein DUF1003</fullName>
    </submittedName>
</protein>
<dbReference type="PANTHER" id="PTHR41386">
    <property type="entry name" value="INTEGRAL MEMBRANE PROTEIN-RELATED"/>
    <property type="match status" value="1"/>
</dbReference>
<evidence type="ECO:0000313" key="3">
    <source>
        <dbReference type="Proteomes" id="UP000292408"/>
    </source>
</evidence>
<evidence type="ECO:0000313" key="2">
    <source>
        <dbReference type="EMBL" id="RZT58475.1"/>
    </source>
</evidence>
<proteinExistence type="predicted"/>